<evidence type="ECO:0000256" key="5">
    <source>
        <dbReference type="PROSITE-ProRule" id="PRU00288"/>
    </source>
</evidence>
<dbReference type="Pfam" id="PF01412">
    <property type="entry name" value="ArfGap"/>
    <property type="match status" value="1"/>
</dbReference>
<feature type="region of interest" description="Disordered" evidence="6">
    <location>
        <begin position="143"/>
        <end position="259"/>
    </location>
</feature>
<keyword evidence="9" id="KW-1185">Reference proteome</keyword>
<dbReference type="Gene3D" id="1.10.220.150">
    <property type="entry name" value="Arf GTPase activating protein"/>
    <property type="match status" value="1"/>
</dbReference>
<feature type="domain" description="Arf-GAP" evidence="7">
    <location>
        <begin position="10"/>
        <end position="130"/>
    </location>
</feature>
<dbReference type="PRINTS" id="PR00405">
    <property type="entry name" value="REVINTRACTNG"/>
</dbReference>
<feature type="compositionally biased region" description="Basic and acidic residues" evidence="6">
    <location>
        <begin position="282"/>
        <end position="302"/>
    </location>
</feature>
<feature type="region of interest" description="Disordered" evidence="6">
    <location>
        <begin position="359"/>
        <end position="386"/>
    </location>
</feature>
<dbReference type="SUPFAM" id="SSF57863">
    <property type="entry name" value="ArfGap/RecO-like zinc finger"/>
    <property type="match status" value="1"/>
</dbReference>
<name>A0A409WQI9_PSICY</name>
<dbReference type="CDD" id="cd08831">
    <property type="entry name" value="ArfGap_ArfGap2_3_like"/>
    <property type="match status" value="1"/>
</dbReference>
<gene>
    <name evidence="8" type="ORF">CVT25_001910</name>
</gene>
<dbReference type="PROSITE" id="PS50115">
    <property type="entry name" value="ARFGAP"/>
    <property type="match status" value="1"/>
</dbReference>
<dbReference type="GO" id="GO:0000139">
    <property type="term" value="C:Golgi membrane"/>
    <property type="evidence" value="ECO:0007669"/>
    <property type="project" value="GOC"/>
</dbReference>
<feature type="region of interest" description="Disordered" evidence="6">
    <location>
        <begin position="418"/>
        <end position="449"/>
    </location>
</feature>
<dbReference type="SMART" id="SM00105">
    <property type="entry name" value="ArfGap"/>
    <property type="match status" value="1"/>
</dbReference>
<dbReference type="PANTHER" id="PTHR45686">
    <property type="entry name" value="ADP-RIBOSYLATION FACTOR GTPASE ACTIVATING PROTEIN 3, ISOFORM H-RELATED"/>
    <property type="match status" value="1"/>
</dbReference>
<accession>A0A409WQI9</accession>
<keyword evidence="2" id="KW-0479">Metal-binding</keyword>
<comment type="caution">
    <text evidence="8">The sequence shown here is derived from an EMBL/GenBank/DDBJ whole genome shotgun (WGS) entry which is preliminary data.</text>
</comment>
<reference evidence="8 9" key="1">
    <citation type="journal article" date="2018" name="Evol. Lett.">
        <title>Horizontal gene cluster transfer increased hallucinogenic mushroom diversity.</title>
        <authorList>
            <person name="Reynolds H.T."/>
            <person name="Vijayakumar V."/>
            <person name="Gluck-Thaler E."/>
            <person name="Korotkin H.B."/>
            <person name="Matheny P.B."/>
            <person name="Slot J.C."/>
        </authorList>
    </citation>
    <scope>NUCLEOTIDE SEQUENCE [LARGE SCALE GENOMIC DNA]</scope>
    <source>
        <strain evidence="8 9">2631</strain>
    </source>
</reference>
<protein>
    <recommendedName>
        <fullName evidence="7">Arf-GAP domain-containing protein</fullName>
    </recommendedName>
</protein>
<dbReference type="PANTHER" id="PTHR45686:SF4">
    <property type="entry name" value="ADP-RIBOSYLATION FACTOR GTPASE ACTIVATING PROTEIN 3, ISOFORM H"/>
    <property type="match status" value="1"/>
</dbReference>
<evidence type="ECO:0000256" key="6">
    <source>
        <dbReference type="SAM" id="MobiDB-lite"/>
    </source>
</evidence>
<dbReference type="AlphaFoldDB" id="A0A409WQI9"/>
<feature type="compositionally biased region" description="Low complexity" evidence="6">
    <location>
        <begin position="185"/>
        <end position="210"/>
    </location>
</feature>
<feature type="compositionally biased region" description="Polar residues" evidence="6">
    <location>
        <begin position="229"/>
        <end position="242"/>
    </location>
</feature>
<dbReference type="OrthoDB" id="983479at2759"/>
<evidence type="ECO:0000256" key="1">
    <source>
        <dbReference type="ARBA" id="ARBA00022468"/>
    </source>
</evidence>
<dbReference type="GO" id="GO:0008270">
    <property type="term" value="F:zinc ion binding"/>
    <property type="evidence" value="ECO:0007669"/>
    <property type="project" value="UniProtKB-KW"/>
</dbReference>
<proteinExistence type="predicted"/>
<dbReference type="STRING" id="93625.A0A409WQI9"/>
<dbReference type="Proteomes" id="UP000283269">
    <property type="component" value="Unassembled WGS sequence"/>
</dbReference>
<evidence type="ECO:0000256" key="4">
    <source>
        <dbReference type="ARBA" id="ARBA00022833"/>
    </source>
</evidence>
<evidence type="ECO:0000256" key="2">
    <source>
        <dbReference type="ARBA" id="ARBA00022723"/>
    </source>
</evidence>
<evidence type="ECO:0000259" key="7">
    <source>
        <dbReference type="PROSITE" id="PS50115"/>
    </source>
</evidence>
<evidence type="ECO:0000313" key="8">
    <source>
        <dbReference type="EMBL" id="PPQ80773.1"/>
    </source>
</evidence>
<sequence>MAEPTKQETEQVFRVLKAQKANKSCFDCNARNPTWSSVTFGVYICLECSSVHRNMGVHISFVRSTNLDSWQLAQLRTMKVGGNASAREFFVKHGGASVLDSSDTKKKYSSRVAELYREELARRVKEDVAQFPSGIFVEGMDAPAVAPPKEETEDDFFNSWSKPSTPKSSNPGTPRISTPPIIGKTPSASSAGSSVASPASATSSPAVTTPRTLTSSAAARPARLGAGTTRLNSASSTGSTTPAVKKSKLGLGASKAKPVDFAEAERKALEEAERIKQLGYDREREAAEEKARQEAEALRRAQEIGSRATMAATGSAAVPANGTRKFGATPDPQKTAAFPRLGFGAVPGAGAAAAVAAATAASSTRSTPIVDDAPTTAREKFGNQKGISSDMYFERNEYDGNNTREAQTRLQSFQGATSISSNQYFGRDEEEEQGYERGGNDGGLLGDGSLAGLENAAKDAISRVMANPDVQNVGESIRSGALKLSEYLASMSVER</sequence>
<dbReference type="InParanoid" id="A0A409WQI9"/>
<dbReference type="InterPro" id="IPR038508">
    <property type="entry name" value="ArfGAP_dom_sf"/>
</dbReference>
<keyword evidence="3 5" id="KW-0863">Zinc-finger</keyword>
<dbReference type="InterPro" id="IPR001164">
    <property type="entry name" value="ArfGAP_dom"/>
</dbReference>
<dbReference type="FunCoup" id="A0A409WQI9">
    <property type="interactions" value="349"/>
</dbReference>
<feature type="compositionally biased region" description="Polar residues" evidence="6">
    <location>
        <begin position="158"/>
        <end position="176"/>
    </location>
</feature>
<evidence type="ECO:0000313" key="9">
    <source>
        <dbReference type="Proteomes" id="UP000283269"/>
    </source>
</evidence>
<dbReference type="EMBL" id="NHYD01003308">
    <property type="protein sequence ID" value="PPQ80773.1"/>
    <property type="molecule type" value="Genomic_DNA"/>
</dbReference>
<dbReference type="GO" id="GO:0005096">
    <property type="term" value="F:GTPase activator activity"/>
    <property type="evidence" value="ECO:0007669"/>
    <property type="project" value="UniProtKB-KW"/>
</dbReference>
<keyword evidence="1" id="KW-0343">GTPase activation</keyword>
<dbReference type="FunFam" id="1.10.220.150:FF:000004">
    <property type="entry name" value="Putative ADP-ribosylation factor GTPase-activating protein 2"/>
    <property type="match status" value="1"/>
</dbReference>
<dbReference type="InterPro" id="IPR037278">
    <property type="entry name" value="ARFGAP/RecO"/>
</dbReference>
<keyword evidence="4" id="KW-0862">Zinc</keyword>
<feature type="region of interest" description="Disordered" evidence="6">
    <location>
        <begin position="282"/>
        <end position="333"/>
    </location>
</feature>
<dbReference type="GO" id="GO:0048205">
    <property type="term" value="P:COPI coating of Golgi vesicle"/>
    <property type="evidence" value="ECO:0007669"/>
    <property type="project" value="TreeGrafter"/>
</dbReference>
<organism evidence="8 9">
    <name type="scientific">Psilocybe cyanescens</name>
    <dbReference type="NCBI Taxonomy" id="93625"/>
    <lineage>
        <taxon>Eukaryota</taxon>
        <taxon>Fungi</taxon>
        <taxon>Dikarya</taxon>
        <taxon>Basidiomycota</taxon>
        <taxon>Agaricomycotina</taxon>
        <taxon>Agaricomycetes</taxon>
        <taxon>Agaricomycetidae</taxon>
        <taxon>Agaricales</taxon>
        <taxon>Agaricineae</taxon>
        <taxon>Strophariaceae</taxon>
        <taxon>Psilocybe</taxon>
    </lineage>
</organism>
<evidence type="ECO:0000256" key="3">
    <source>
        <dbReference type="ARBA" id="ARBA00022771"/>
    </source>
</evidence>